<dbReference type="Proteomes" id="UP000586976">
    <property type="component" value="Unassembled WGS sequence"/>
</dbReference>
<name>A0A7W2HJB5_9ACTN</name>
<protein>
    <submittedName>
        <fullName evidence="1">Uncharacterized protein</fullName>
    </submittedName>
</protein>
<keyword evidence="2" id="KW-1185">Reference proteome</keyword>
<dbReference type="RefSeq" id="WP_181867389.1">
    <property type="nucleotide sequence ID" value="NZ_JACEQY010000049.1"/>
</dbReference>
<organism evidence="1 2">
    <name type="scientific">Streptomyces himalayensis subsp. aureolus</name>
    <dbReference type="NCBI Taxonomy" id="2758039"/>
    <lineage>
        <taxon>Bacteria</taxon>
        <taxon>Bacillati</taxon>
        <taxon>Actinomycetota</taxon>
        <taxon>Actinomycetes</taxon>
        <taxon>Kitasatosporales</taxon>
        <taxon>Streptomycetaceae</taxon>
        <taxon>Streptomyces</taxon>
        <taxon>Streptomyces himalayensis</taxon>
    </lineage>
</organism>
<dbReference type="EMBL" id="JACEQY010000049">
    <property type="protein sequence ID" value="MBA4865952.1"/>
    <property type="molecule type" value="Genomic_DNA"/>
</dbReference>
<proteinExistence type="predicted"/>
<evidence type="ECO:0000313" key="2">
    <source>
        <dbReference type="Proteomes" id="UP000586976"/>
    </source>
</evidence>
<reference evidence="1 2" key="1">
    <citation type="submission" date="2020-07" db="EMBL/GenBank/DDBJ databases">
        <title>Streptomyces isolated from Indian soil.</title>
        <authorList>
            <person name="Mandal S."/>
            <person name="Maiti P.K."/>
        </authorList>
    </citation>
    <scope>NUCLEOTIDE SEQUENCE [LARGE SCALE GENOMIC DNA]</scope>
    <source>
        <strain evidence="1 2">PSKA54</strain>
    </source>
</reference>
<comment type="caution">
    <text evidence="1">The sequence shown here is derived from an EMBL/GenBank/DDBJ whole genome shotgun (WGS) entry which is preliminary data.</text>
</comment>
<sequence length="70" mass="7496">MTFHYTDPDGDGLHVEPTARFGQPAISIRAVRVDIEGASVAVHVPVDQVEELIAGIRDTARQAASEGAQR</sequence>
<dbReference type="AlphaFoldDB" id="A0A7W2HJB5"/>
<evidence type="ECO:0000313" key="1">
    <source>
        <dbReference type="EMBL" id="MBA4865952.1"/>
    </source>
</evidence>
<gene>
    <name evidence="1" type="ORF">H1V43_32330</name>
</gene>
<accession>A0A7W2HJB5</accession>